<feature type="region of interest" description="Disordered" evidence="2">
    <location>
        <begin position="22"/>
        <end position="60"/>
    </location>
</feature>
<evidence type="ECO:0000313" key="4">
    <source>
        <dbReference type="Proteomes" id="UP000215999"/>
    </source>
</evidence>
<reference evidence="3 4" key="1">
    <citation type="journal article" date="2016" name="Antonie Van Leeuwenhoek">
        <title>Photobacterium sanguinicancri sp. nov. isolated from marine animals.</title>
        <authorList>
            <person name="Gomez-Gil B."/>
            <person name="Roque A."/>
            <person name="Rotllant G."/>
            <person name="Romalde J.L."/>
            <person name="Doce A."/>
            <person name="Eggermont M."/>
            <person name="Defoirdt T."/>
        </authorList>
    </citation>
    <scope>NUCLEOTIDE SEQUENCE [LARGE SCALE GENOMIC DNA]</scope>
    <source>
        <strain evidence="3 4">CAIM 1827</strain>
    </source>
</reference>
<sequence length="138" mass="15480">MAIPWIVGGIIAAGVAAIVASDDSSSSSSSSARDLDRERVRARLDNERKKEAAAKLAKDQRIASENKAKAQRFITKHKLTITPEELIRANKQDNQLSLQAMNNYNNKPSVRDRNREIELLEQELEGLEIVEKELLRTL</sequence>
<evidence type="ECO:0000256" key="2">
    <source>
        <dbReference type="SAM" id="MobiDB-lite"/>
    </source>
</evidence>
<protein>
    <submittedName>
        <fullName evidence="3">Uncharacterized protein</fullName>
    </submittedName>
</protein>
<organism evidence="3 4">
    <name type="scientific">Photobacterium sanguinicancri</name>
    <dbReference type="NCBI Taxonomy" id="875932"/>
    <lineage>
        <taxon>Bacteria</taxon>
        <taxon>Pseudomonadati</taxon>
        <taxon>Pseudomonadota</taxon>
        <taxon>Gammaproteobacteria</taxon>
        <taxon>Vibrionales</taxon>
        <taxon>Vibrionaceae</taxon>
        <taxon>Photobacterium</taxon>
    </lineage>
</organism>
<dbReference type="Proteomes" id="UP000215999">
    <property type="component" value="Unassembled WGS sequence"/>
</dbReference>
<name>A0ABX4FWI7_9GAMM</name>
<proteinExistence type="predicted"/>
<gene>
    <name evidence="3" type="ORF">ASV53_14635</name>
</gene>
<comment type="caution">
    <text evidence="3">The sequence shown here is derived from an EMBL/GenBank/DDBJ whole genome shotgun (WGS) entry which is preliminary data.</text>
</comment>
<dbReference type="RefSeq" id="WP_094957603.1">
    <property type="nucleotide sequence ID" value="NZ_NOIF01000097.1"/>
</dbReference>
<evidence type="ECO:0000256" key="1">
    <source>
        <dbReference type="SAM" id="Coils"/>
    </source>
</evidence>
<keyword evidence="4" id="KW-1185">Reference proteome</keyword>
<evidence type="ECO:0000313" key="3">
    <source>
        <dbReference type="EMBL" id="OZS43161.1"/>
    </source>
</evidence>
<feature type="coiled-coil region" evidence="1">
    <location>
        <begin position="110"/>
        <end position="137"/>
    </location>
</feature>
<accession>A0ABX4FWI7</accession>
<feature type="compositionally biased region" description="Low complexity" evidence="2">
    <location>
        <begin position="22"/>
        <end position="32"/>
    </location>
</feature>
<feature type="compositionally biased region" description="Basic and acidic residues" evidence="2">
    <location>
        <begin position="33"/>
        <end position="60"/>
    </location>
</feature>
<keyword evidence="1" id="KW-0175">Coiled coil</keyword>
<dbReference type="EMBL" id="NOIF01000097">
    <property type="protein sequence ID" value="OZS43161.1"/>
    <property type="molecule type" value="Genomic_DNA"/>
</dbReference>